<accession>A0A6A6HR45</accession>
<protein>
    <submittedName>
        <fullName evidence="1">Uncharacterized protein</fullName>
    </submittedName>
</protein>
<dbReference type="Proteomes" id="UP000800094">
    <property type="component" value="Unassembled WGS sequence"/>
</dbReference>
<proteinExistence type="predicted"/>
<evidence type="ECO:0000313" key="1">
    <source>
        <dbReference type="EMBL" id="KAF2240349.1"/>
    </source>
</evidence>
<name>A0A6A6HR45_9PLEO</name>
<dbReference type="EMBL" id="ML987219">
    <property type="protein sequence ID" value="KAF2240349.1"/>
    <property type="molecule type" value="Genomic_DNA"/>
</dbReference>
<organism evidence="1 2">
    <name type="scientific">Trematosphaeria pertusa</name>
    <dbReference type="NCBI Taxonomy" id="390896"/>
    <lineage>
        <taxon>Eukaryota</taxon>
        <taxon>Fungi</taxon>
        <taxon>Dikarya</taxon>
        <taxon>Ascomycota</taxon>
        <taxon>Pezizomycotina</taxon>
        <taxon>Dothideomycetes</taxon>
        <taxon>Pleosporomycetidae</taxon>
        <taxon>Pleosporales</taxon>
        <taxon>Massarineae</taxon>
        <taxon>Trematosphaeriaceae</taxon>
        <taxon>Trematosphaeria</taxon>
    </lineage>
</organism>
<dbReference type="RefSeq" id="XP_033675353.1">
    <property type="nucleotide sequence ID" value="XM_033827365.1"/>
</dbReference>
<reference evidence="1" key="1">
    <citation type="journal article" date="2020" name="Stud. Mycol.">
        <title>101 Dothideomycetes genomes: a test case for predicting lifestyles and emergence of pathogens.</title>
        <authorList>
            <person name="Haridas S."/>
            <person name="Albert R."/>
            <person name="Binder M."/>
            <person name="Bloem J."/>
            <person name="Labutti K."/>
            <person name="Salamov A."/>
            <person name="Andreopoulos B."/>
            <person name="Baker S."/>
            <person name="Barry K."/>
            <person name="Bills G."/>
            <person name="Bluhm B."/>
            <person name="Cannon C."/>
            <person name="Castanera R."/>
            <person name="Culley D."/>
            <person name="Daum C."/>
            <person name="Ezra D."/>
            <person name="Gonzalez J."/>
            <person name="Henrissat B."/>
            <person name="Kuo A."/>
            <person name="Liang C."/>
            <person name="Lipzen A."/>
            <person name="Lutzoni F."/>
            <person name="Magnuson J."/>
            <person name="Mondo S."/>
            <person name="Nolan M."/>
            <person name="Ohm R."/>
            <person name="Pangilinan J."/>
            <person name="Park H.-J."/>
            <person name="Ramirez L."/>
            <person name="Alfaro M."/>
            <person name="Sun H."/>
            <person name="Tritt A."/>
            <person name="Yoshinaga Y."/>
            <person name="Zwiers L.-H."/>
            <person name="Turgeon B."/>
            <person name="Goodwin S."/>
            <person name="Spatafora J."/>
            <person name="Crous P."/>
            <person name="Grigoriev I."/>
        </authorList>
    </citation>
    <scope>NUCLEOTIDE SEQUENCE</scope>
    <source>
        <strain evidence="1">CBS 122368</strain>
    </source>
</reference>
<dbReference type="GeneID" id="54580695"/>
<evidence type="ECO:0000313" key="2">
    <source>
        <dbReference type="Proteomes" id="UP000800094"/>
    </source>
</evidence>
<dbReference type="OrthoDB" id="10622982at2759"/>
<dbReference type="AlphaFoldDB" id="A0A6A6HR45"/>
<gene>
    <name evidence="1" type="ORF">BU26DRAFT_512323</name>
</gene>
<keyword evidence="2" id="KW-1185">Reference proteome</keyword>
<sequence>MAKWTDFEVAIVIILRSQQCSSPEIIEKLHQWIPGKKPRTPGGVRAKIKAILDLWDLVDSPSSIDAISCWLCTLRLDQKQHAFCWALLFRHAKPERTLLTSPSHDYTNLYGDASYMSSFDGSASSGNNYPFTTGLDGSFSQNGVGDQVSFGEHYYNGGLNSAQI</sequence>